<comment type="cofactor">
    <cofactor evidence="8">
        <name>FAD</name>
        <dbReference type="ChEBI" id="CHEBI:57692"/>
    </cofactor>
    <text evidence="8">Binds 1 FAD per subunit.</text>
</comment>
<evidence type="ECO:0000256" key="4">
    <source>
        <dbReference type="ARBA" id="ARBA00023002"/>
    </source>
</evidence>
<gene>
    <name evidence="10" type="ORF">L1994_04690</name>
</gene>
<dbReference type="PANTHER" id="PTHR42685">
    <property type="entry name" value="GERANYLGERANYL DIPHOSPHATE REDUCTASE"/>
    <property type="match status" value="1"/>
</dbReference>
<feature type="binding site" evidence="8">
    <location>
        <position position="293"/>
    </location>
    <ligand>
        <name>FAD</name>
        <dbReference type="ChEBI" id="CHEBI:57692"/>
    </ligand>
</feature>
<feature type="binding site" evidence="8">
    <location>
        <position position="34"/>
    </location>
    <ligand>
        <name>FAD</name>
        <dbReference type="ChEBI" id="CHEBI:57692"/>
    </ligand>
</feature>
<feature type="binding site" evidence="8">
    <location>
        <position position="281"/>
    </location>
    <ligand>
        <name>FAD</name>
        <dbReference type="ChEBI" id="CHEBI:57692"/>
    </ligand>
</feature>
<feature type="binding site" evidence="8">
    <location>
        <position position="373"/>
    </location>
    <ligand>
        <name>a 2,3-bis-O-(geranylgeranyl)-sn-glycerol 1-phospholipid</name>
        <dbReference type="ChEBI" id="CHEBI:138140"/>
    </ligand>
</feature>
<comment type="miscellaneous">
    <text evidence="8">Reduction reaction proceeds via syn addition of hydrogen for double bonds.</text>
</comment>
<comment type="catalytic activity">
    <reaction evidence="8">
        <text>a 2,3-bis-O-phytanyl-sn-glycerol 1-phospholipid + 8 A = a 2,3-bis-O-(geranylgeranyl)-sn-glycerol 1-phospholipid + 8 AH2</text>
        <dbReference type="Rhea" id="RHEA:64376"/>
        <dbReference type="ChEBI" id="CHEBI:13193"/>
        <dbReference type="ChEBI" id="CHEBI:17499"/>
        <dbReference type="ChEBI" id="CHEBI:138139"/>
        <dbReference type="ChEBI" id="CHEBI:138140"/>
    </reaction>
</comment>
<evidence type="ECO:0000256" key="1">
    <source>
        <dbReference type="ARBA" id="ARBA00022516"/>
    </source>
</evidence>
<keyword evidence="1 8" id="KW-0444">Lipid biosynthesis</keyword>
<dbReference type="GO" id="GO:0046467">
    <property type="term" value="P:membrane lipid biosynthetic process"/>
    <property type="evidence" value="ECO:0007669"/>
    <property type="project" value="InterPro"/>
</dbReference>
<dbReference type="GO" id="GO:0016020">
    <property type="term" value="C:membrane"/>
    <property type="evidence" value="ECO:0007669"/>
    <property type="project" value="GOC"/>
</dbReference>
<feature type="binding site" evidence="8">
    <location>
        <position position="124"/>
    </location>
    <ligand>
        <name>FAD</name>
        <dbReference type="ChEBI" id="CHEBI:57692"/>
    </ligand>
</feature>
<dbReference type="GO" id="GO:0046474">
    <property type="term" value="P:glycerophospholipid biosynthetic process"/>
    <property type="evidence" value="ECO:0007669"/>
    <property type="project" value="UniProtKB-UniRule"/>
</dbReference>
<feature type="binding site" evidence="8">
    <location>
        <position position="45"/>
    </location>
    <ligand>
        <name>FAD</name>
        <dbReference type="ChEBI" id="CHEBI:57692"/>
    </ligand>
</feature>
<dbReference type="Pfam" id="PF12831">
    <property type="entry name" value="FAD_oxidored"/>
    <property type="match status" value="1"/>
</dbReference>
<keyword evidence="7 8" id="KW-1208">Phospholipid metabolism</keyword>
<comment type="similarity">
    <text evidence="8">Belongs to the geranylgeranyl reductase family. DGGGPL reductase subfamily.</text>
</comment>
<evidence type="ECO:0000313" key="11">
    <source>
        <dbReference type="Proteomes" id="UP001218895"/>
    </source>
</evidence>
<keyword evidence="4 8" id="KW-0560">Oxidoreductase</keyword>
<dbReference type="Proteomes" id="UP001218895">
    <property type="component" value="Chromosome"/>
</dbReference>
<dbReference type="GeneID" id="79949670"/>
<evidence type="ECO:0000256" key="5">
    <source>
        <dbReference type="ARBA" id="ARBA00023098"/>
    </source>
</evidence>
<dbReference type="HAMAP" id="MF_01287">
    <property type="entry name" value="DGGGPL_reductase"/>
    <property type="match status" value="1"/>
</dbReference>
<dbReference type="SUPFAM" id="SSF51905">
    <property type="entry name" value="FAD/NAD(P)-binding domain"/>
    <property type="match status" value="1"/>
</dbReference>
<keyword evidence="2 8" id="KW-0285">Flavoprotein</keyword>
<dbReference type="NCBIfam" id="TIGR02032">
    <property type="entry name" value="GG-red-SF"/>
    <property type="match status" value="1"/>
</dbReference>
<comment type="catalytic activity">
    <reaction evidence="8">
        <text>CDP-2,3-bis-O-(geranylgeranyl)-sn-glycerol + 8 AH2 = CDP-2,3-bis-O-(phytanyl)-sn-glycerol + 8 A</text>
        <dbReference type="Rhea" id="RHEA:84207"/>
        <dbReference type="ChEBI" id="CHEBI:13193"/>
        <dbReference type="ChEBI" id="CHEBI:17499"/>
        <dbReference type="ChEBI" id="CHEBI:58838"/>
        <dbReference type="ChEBI" id="CHEBI:74004"/>
    </reaction>
</comment>
<comment type="caution">
    <text evidence="8">Lacks conserved residue(s) required for the propagation of feature annotation.</text>
</comment>
<dbReference type="GO" id="GO:0016636">
    <property type="term" value="F:oxidoreductase activity, acting on the CH-CH group of donors, iron-sulfur protein as acceptor"/>
    <property type="evidence" value="ECO:0007669"/>
    <property type="project" value="UniProtKB-UniRule"/>
</dbReference>
<keyword evidence="3 8" id="KW-0274">FAD</keyword>
<dbReference type="Pfam" id="PF22578">
    <property type="entry name" value="GGR_cat"/>
    <property type="match status" value="1"/>
</dbReference>
<dbReference type="KEGG" id="manq:L1994_04690"/>
<keyword evidence="5 8" id="KW-0443">Lipid metabolism</keyword>
<comment type="catalytic activity">
    <reaction evidence="8">
        <text>a 2,3-bis-O-phytanyl-sn-glycerol 1-phospholipid + 8 oxidized 2[4Fe-4S]-[ferredoxin] = a 2,3-bis-O-(geranylgeranyl)-sn-glycerol 1-phospholipid + 8 reduced 2[4Fe-4S]-[ferredoxin] + 16 H(+)</text>
        <dbReference type="Rhea" id="RHEA:54324"/>
        <dbReference type="Rhea" id="RHEA-COMP:10002"/>
        <dbReference type="Rhea" id="RHEA-COMP:10004"/>
        <dbReference type="ChEBI" id="CHEBI:15378"/>
        <dbReference type="ChEBI" id="CHEBI:33722"/>
        <dbReference type="ChEBI" id="CHEBI:33723"/>
        <dbReference type="ChEBI" id="CHEBI:138139"/>
        <dbReference type="ChEBI" id="CHEBI:138140"/>
        <dbReference type="EC" id="1.3.7.11"/>
    </reaction>
</comment>
<evidence type="ECO:0000256" key="6">
    <source>
        <dbReference type="ARBA" id="ARBA00023209"/>
    </source>
</evidence>
<accession>A0AAF0JMC2</accession>
<feature type="domain" description="Digeranylgeranylglycerophospholipid reductase catalytic" evidence="9">
    <location>
        <begin position="178"/>
        <end position="262"/>
    </location>
</feature>
<dbReference type="EC" id="1.3.7.11" evidence="8"/>
<feature type="binding site" evidence="8">
    <location>
        <position position="15"/>
    </location>
    <ligand>
        <name>FAD</name>
        <dbReference type="ChEBI" id="CHEBI:57692"/>
    </ligand>
</feature>
<keyword evidence="6 8" id="KW-0594">Phospholipid biosynthesis</keyword>
<dbReference type="GO" id="GO:0045550">
    <property type="term" value="F:geranylgeranyl reductase activity"/>
    <property type="evidence" value="ECO:0007669"/>
    <property type="project" value="InterPro"/>
</dbReference>
<dbReference type="RefSeq" id="WP_278100529.1">
    <property type="nucleotide sequence ID" value="NZ_CP091092.1"/>
</dbReference>
<feature type="binding site" evidence="8">
    <location>
        <position position="48"/>
    </location>
    <ligand>
        <name>FAD</name>
        <dbReference type="ChEBI" id="CHEBI:57692"/>
    </ligand>
</feature>
<dbReference type="InterPro" id="IPR036188">
    <property type="entry name" value="FAD/NAD-bd_sf"/>
</dbReference>
<evidence type="ECO:0000256" key="7">
    <source>
        <dbReference type="ARBA" id="ARBA00023264"/>
    </source>
</evidence>
<dbReference type="PANTHER" id="PTHR42685:SF18">
    <property type="entry name" value="DIGERANYLGERANYLGLYCEROPHOSPHOLIPID REDUCTASE"/>
    <property type="match status" value="1"/>
</dbReference>
<evidence type="ECO:0000256" key="8">
    <source>
        <dbReference type="HAMAP-Rule" id="MF_01287"/>
    </source>
</evidence>
<reference evidence="10" key="1">
    <citation type="submission" date="2022-01" db="EMBL/GenBank/DDBJ databases">
        <title>Complete genome of Methanomicrobium antiquum DSM 21220.</title>
        <authorList>
            <person name="Chen S.-C."/>
            <person name="You Y.-T."/>
            <person name="Zhou Y.-Z."/>
            <person name="Lai M.-C."/>
        </authorList>
    </citation>
    <scope>NUCLEOTIDE SEQUENCE</scope>
    <source>
        <strain evidence="10">DSM 21220</strain>
    </source>
</reference>
<dbReference type="PRINTS" id="PR00420">
    <property type="entry name" value="RNGMNOXGNASE"/>
</dbReference>
<evidence type="ECO:0000256" key="3">
    <source>
        <dbReference type="ARBA" id="ARBA00022827"/>
    </source>
</evidence>
<organism evidence="10 11">
    <name type="scientific">Methanomicrobium antiquum</name>
    <dbReference type="NCBI Taxonomy" id="487686"/>
    <lineage>
        <taxon>Archaea</taxon>
        <taxon>Methanobacteriati</taxon>
        <taxon>Methanobacteriota</taxon>
        <taxon>Stenosarchaea group</taxon>
        <taxon>Methanomicrobia</taxon>
        <taxon>Methanomicrobiales</taxon>
        <taxon>Methanomicrobiaceae</taxon>
        <taxon>Methanomicrobium</taxon>
    </lineage>
</organism>
<feature type="binding site" evidence="8">
    <location>
        <position position="100"/>
    </location>
    <ligand>
        <name>FAD</name>
        <dbReference type="ChEBI" id="CHEBI:57692"/>
    </ligand>
</feature>
<comment type="catalytic activity">
    <reaction evidence="8">
        <text>2,3-bis-O-(phytanyl)-sn-glycerol 1-phosphate + 8 oxidized 2[4Fe-4S]-[ferredoxin] = 2,3-bis-O-(geranylgeranyl)-sn-glycerol 1-phosphate + 8 reduced 2[4Fe-4S]-[ferredoxin] + 16 H(+)</text>
        <dbReference type="Rhea" id="RHEA:36159"/>
        <dbReference type="Rhea" id="RHEA-COMP:10002"/>
        <dbReference type="Rhea" id="RHEA-COMP:10004"/>
        <dbReference type="ChEBI" id="CHEBI:15378"/>
        <dbReference type="ChEBI" id="CHEBI:33722"/>
        <dbReference type="ChEBI" id="CHEBI:33723"/>
        <dbReference type="ChEBI" id="CHEBI:58837"/>
        <dbReference type="ChEBI" id="CHEBI:73125"/>
        <dbReference type="EC" id="1.3.7.11"/>
    </reaction>
</comment>
<dbReference type="Gene3D" id="3.30.9.10">
    <property type="entry name" value="D-Amino Acid Oxidase, subunit A, domain 2"/>
    <property type="match status" value="1"/>
</dbReference>
<comment type="catalytic activity">
    <reaction evidence="8">
        <text>archaetidylserine + 8 AH2 = 2,3-bis-O-phytanyl-sn-glycero-3-phospho-L-serine + 8 A</text>
        <dbReference type="Rhea" id="RHEA:84215"/>
        <dbReference type="ChEBI" id="CHEBI:13193"/>
        <dbReference type="ChEBI" id="CHEBI:17499"/>
        <dbReference type="ChEBI" id="CHEBI:71517"/>
        <dbReference type="ChEBI" id="CHEBI:74853"/>
    </reaction>
</comment>
<dbReference type="EMBL" id="CP091092">
    <property type="protein sequence ID" value="WFN37689.1"/>
    <property type="molecule type" value="Genomic_DNA"/>
</dbReference>
<protein>
    <recommendedName>
        <fullName evidence="8">Digeranylgeranylglycerophospholipid reductase</fullName>
        <shortName evidence="8">DGGGPL reductase</shortName>
        <ecNumber evidence="8">1.3.7.11</ecNumber>
    </recommendedName>
    <alternativeName>
        <fullName evidence="8">2,3-bis-O-geranylgeranylglyceryl phosphate reductase</fullName>
    </alternativeName>
    <alternativeName>
        <fullName evidence="8">Geranylgeranyl reductase</fullName>
        <shortName evidence="8">GGR</shortName>
    </alternativeName>
</protein>
<feature type="binding site" evidence="8">
    <location>
        <position position="46"/>
    </location>
    <ligand>
        <name>FAD</name>
        <dbReference type="ChEBI" id="CHEBI:57692"/>
    </ligand>
</feature>
<dbReference type="InterPro" id="IPR050407">
    <property type="entry name" value="Geranylgeranyl_reductase"/>
</dbReference>
<dbReference type="Gene3D" id="3.50.50.60">
    <property type="entry name" value="FAD/NAD(P)-binding domain"/>
    <property type="match status" value="1"/>
</dbReference>
<feature type="binding site" evidence="8">
    <location>
        <position position="294"/>
    </location>
    <ligand>
        <name>FAD</name>
        <dbReference type="ChEBI" id="CHEBI:57692"/>
    </ligand>
</feature>
<dbReference type="GO" id="GO:0050660">
    <property type="term" value="F:flavin adenine dinucleotide binding"/>
    <property type="evidence" value="ECO:0007669"/>
    <property type="project" value="UniProtKB-UniRule"/>
</dbReference>
<dbReference type="InterPro" id="IPR011777">
    <property type="entry name" value="Geranylgeranyl_Rdtase_fam"/>
</dbReference>
<evidence type="ECO:0000313" key="10">
    <source>
        <dbReference type="EMBL" id="WFN37689.1"/>
    </source>
</evidence>
<dbReference type="InterPro" id="IPR023590">
    <property type="entry name" value="DGGGPL_reductase"/>
</dbReference>
<dbReference type="InterPro" id="IPR054715">
    <property type="entry name" value="GGR_cat"/>
</dbReference>
<dbReference type="AlphaFoldDB" id="A0AAF0JMC2"/>
<dbReference type="GO" id="GO:0016628">
    <property type="term" value="F:oxidoreductase activity, acting on the CH-CH group of donors, NAD or NADP as acceptor"/>
    <property type="evidence" value="ECO:0007669"/>
    <property type="project" value="InterPro"/>
</dbReference>
<evidence type="ECO:0000259" key="9">
    <source>
        <dbReference type="Pfam" id="PF22578"/>
    </source>
</evidence>
<name>A0AAF0JMC2_9EURY</name>
<comment type="function">
    <text evidence="8">Is involved in the reduction of 2,3-digeranylgeranylglycerophospholipids (unsaturated archaeols) into 2,3-diphytanylglycerophospholipids (saturated archaeols) in the biosynthesis of archaeal membrane lipids. Catalyzes the formation of archaetidic acid (2,3-di-O-phytanyl-sn-glyceryl phosphate) from 2,3-di-O-geranylgeranylglyceryl phosphate (DGGGP) via the hydrogenation of each double bond of the isoprenoid chains. Is also probably able to reduce double bonds of geranyl groups in CDP-2,3-bis-O-(geranylgeranyl)-sn-glycerol and archaetidylserine, thus acting at various stages in the biosynthesis of archaeal membrane lipids.</text>
</comment>
<evidence type="ECO:0000256" key="2">
    <source>
        <dbReference type="ARBA" id="ARBA00022630"/>
    </source>
</evidence>
<keyword evidence="11" id="KW-1185">Reference proteome</keyword>
<proteinExistence type="inferred from homology"/>
<sequence>MKNEYDVLIIGGGPGGALAAKTCAEKGLSVCIIEKRPAIGVPVRCAEGIGEDLIGEFFDELNPKWISEKIKGAKLISPDGSSFYLSPEMAGNEVGYVLDRKFFDRDLIWLAVESGAECYVKARAVDAIMEDGVVKGAVIEYFGEKKEIRAKVVIAADGVESKFSRYCGVDTTVPLRELETCAQYLMTDIDIEPGITVFYVGREVSPEGYIWIFPKGDRTANVGIGISGTQSKDSSRAKDYLDKYVKKNFPDGKIIELIVGGVSVCKPLECTVADNLIIVGDAARLSDPITGGGIYNAMYTGRLAGEVASECIRSNDCSKEKLMKYDTTWRSSRMGKALERNYQIKEIFVKLSDAQLNSVLNSVNNLVMKEFSTLTLIKEIIKTNPRLVKELSGLRKFFE</sequence>
<comment type="pathway">
    <text evidence="8">Membrane lipid metabolism; glycerophospholipid metabolism.</text>
</comment>